<keyword evidence="2" id="KW-1185">Reference proteome</keyword>
<comment type="caution">
    <text evidence="1">The sequence shown here is derived from an EMBL/GenBank/DDBJ whole genome shotgun (WGS) entry which is preliminary data.</text>
</comment>
<sequence length="340" mass="37244">MFVDAFGAPAAASPVARKVDKVLVVCNNAFRQSSSKLRAMVPQPAMDTDRGYLTSEQVCSGLEVENVSVCGSSFRILRRRTDFFAAVAGDLPLSSTGLVLWESAVLLAEYLGYGGFLSCGLDRSETTAHAKPVKWWLTHPPAAVVPSRFWRSQTRPVLELGGGAGLVTAALATLGAYMVYTDGDLAAIETATLNCRNAQARHGRMRKRRRRSKEKDDREEMLGGGSCVFRQYGDKAPPWPLLDTLCALAEAQQKFCVEPFLVTLAIKNRCCDEVEAFVAAAEQRQRWEIHVADASTLPESFQRAAEGFYGCQDKAAYCIVHLRAAGSYRSPEPREVVPVE</sequence>
<accession>A0A1Q9D4J9</accession>
<name>A0A1Q9D4J9_SYMMI</name>
<evidence type="ECO:0000313" key="1">
    <source>
        <dbReference type="EMBL" id="OLP90113.1"/>
    </source>
</evidence>
<dbReference type="PANTHER" id="PTHR14614:SF109">
    <property type="entry name" value="RIBOSOMAL LYSINE N-METHYLTRANSFERASE 5"/>
    <property type="match status" value="1"/>
</dbReference>
<proteinExistence type="predicted"/>
<reference evidence="1 2" key="1">
    <citation type="submission" date="2016-02" db="EMBL/GenBank/DDBJ databases">
        <title>Genome analysis of coral dinoflagellate symbionts highlights evolutionary adaptations to a symbiotic lifestyle.</title>
        <authorList>
            <person name="Aranda M."/>
            <person name="Li Y."/>
            <person name="Liew Y.J."/>
            <person name="Baumgarten S."/>
            <person name="Simakov O."/>
            <person name="Wilson M."/>
            <person name="Piel J."/>
            <person name="Ashoor H."/>
            <person name="Bougouffa S."/>
            <person name="Bajic V.B."/>
            <person name="Ryu T."/>
            <person name="Ravasi T."/>
            <person name="Bayer T."/>
            <person name="Micklem G."/>
            <person name="Kim H."/>
            <person name="Bhak J."/>
            <person name="Lajeunesse T.C."/>
            <person name="Voolstra C.R."/>
        </authorList>
    </citation>
    <scope>NUCLEOTIDE SEQUENCE [LARGE SCALE GENOMIC DNA]</scope>
    <source>
        <strain evidence="1 2">CCMP2467</strain>
    </source>
</reference>
<dbReference type="EMBL" id="LSRX01000727">
    <property type="protein sequence ID" value="OLP90113.1"/>
    <property type="molecule type" value="Genomic_DNA"/>
</dbReference>
<dbReference type="InterPro" id="IPR019410">
    <property type="entry name" value="Methyltransf_16"/>
</dbReference>
<evidence type="ECO:0000313" key="2">
    <source>
        <dbReference type="Proteomes" id="UP000186817"/>
    </source>
</evidence>
<organism evidence="1 2">
    <name type="scientific">Symbiodinium microadriaticum</name>
    <name type="common">Dinoflagellate</name>
    <name type="synonym">Zooxanthella microadriatica</name>
    <dbReference type="NCBI Taxonomy" id="2951"/>
    <lineage>
        <taxon>Eukaryota</taxon>
        <taxon>Sar</taxon>
        <taxon>Alveolata</taxon>
        <taxon>Dinophyceae</taxon>
        <taxon>Suessiales</taxon>
        <taxon>Symbiodiniaceae</taxon>
        <taxon>Symbiodinium</taxon>
    </lineage>
</organism>
<dbReference type="Pfam" id="PF10294">
    <property type="entry name" value="Methyltransf_16"/>
    <property type="match status" value="1"/>
</dbReference>
<dbReference type="SUPFAM" id="SSF53335">
    <property type="entry name" value="S-adenosyl-L-methionine-dependent methyltransferases"/>
    <property type="match status" value="1"/>
</dbReference>
<dbReference type="Proteomes" id="UP000186817">
    <property type="component" value="Unassembled WGS sequence"/>
</dbReference>
<dbReference type="InterPro" id="IPR029063">
    <property type="entry name" value="SAM-dependent_MTases_sf"/>
</dbReference>
<dbReference type="OrthoDB" id="439478at2759"/>
<protein>
    <submittedName>
        <fullName evidence="1">Uncharacterized protein</fullName>
    </submittedName>
</protein>
<dbReference type="PANTHER" id="PTHR14614">
    <property type="entry name" value="HEPATOCELLULAR CARCINOMA-ASSOCIATED ANTIGEN"/>
    <property type="match status" value="1"/>
</dbReference>
<dbReference type="AlphaFoldDB" id="A0A1Q9D4J9"/>
<gene>
    <name evidence="1" type="ORF">AK812_SmicGene28333</name>
</gene>
<dbReference type="Gene3D" id="3.40.50.150">
    <property type="entry name" value="Vaccinia Virus protein VP39"/>
    <property type="match status" value="1"/>
</dbReference>